<dbReference type="AlphaFoldDB" id="A0A0G1Z2I5"/>
<proteinExistence type="predicted"/>
<name>A0A0G1Z2I5_9BACT</name>
<reference evidence="1 2" key="1">
    <citation type="journal article" date="2015" name="Nature">
        <title>rRNA introns, odd ribosomes, and small enigmatic genomes across a large radiation of phyla.</title>
        <authorList>
            <person name="Brown C.T."/>
            <person name="Hug L.A."/>
            <person name="Thomas B.C."/>
            <person name="Sharon I."/>
            <person name="Castelle C.J."/>
            <person name="Singh A."/>
            <person name="Wilkins M.J."/>
            <person name="Williams K.H."/>
            <person name="Banfield J.F."/>
        </authorList>
    </citation>
    <scope>NUCLEOTIDE SEQUENCE [LARGE SCALE GENOMIC DNA]</scope>
</reference>
<accession>A0A0G1Z2I5</accession>
<protein>
    <submittedName>
        <fullName evidence="1">Uncharacterized protein</fullName>
    </submittedName>
</protein>
<dbReference type="Proteomes" id="UP000034588">
    <property type="component" value="Unassembled WGS sequence"/>
</dbReference>
<organism evidence="1 2">
    <name type="scientific">Candidatus Gottesmanbacteria bacterium GW2011_GWB1_49_7</name>
    <dbReference type="NCBI Taxonomy" id="1618448"/>
    <lineage>
        <taxon>Bacteria</taxon>
        <taxon>Candidatus Gottesmaniibacteriota</taxon>
    </lineage>
</organism>
<comment type="caution">
    <text evidence="1">The sequence shown here is derived from an EMBL/GenBank/DDBJ whole genome shotgun (WGS) entry which is preliminary data.</text>
</comment>
<dbReference type="EMBL" id="LCQD01000006">
    <property type="protein sequence ID" value="KKW12979.1"/>
    <property type="molecule type" value="Genomic_DNA"/>
</dbReference>
<evidence type="ECO:0000313" key="2">
    <source>
        <dbReference type="Proteomes" id="UP000034588"/>
    </source>
</evidence>
<sequence>MVIVIDLSTGEETREENCEVEVEPVPVTLLPIFPELGLQVVEDSHYNEEISD</sequence>
<gene>
    <name evidence="1" type="ORF">UY48_C0006G0032</name>
</gene>
<evidence type="ECO:0000313" key="1">
    <source>
        <dbReference type="EMBL" id="KKW12979.1"/>
    </source>
</evidence>